<dbReference type="RefSeq" id="WP_335962680.1">
    <property type="nucleotide sequence ID" value="NZ_JAXBLX010000032.1"/>
</dbReference>
<dbReference type="Proteomes" id="UP001589838">
    <property type="component" value="Unassembled WGS sequence"/>
</dbReference>
<evidence type="ECO:0000313" key="2">
    <source>
        <dbReference type="Proteomes" id="UP001589838"/>
    </source>
</evidence>
<organism evidence="1 2">
    <name type="scientific">Halalkalibacter kiskunsagensis</name>
    <dbReference type="NCBI Taxonomy" id="1548599"/>
    <lineage>
        <taxon>Bacteria</taxon>
        <taxon>Bacillati</taxon>
        <taxon>Bacillota</taxon>
        <taxon>Bacilli</taxon>
        <taxon>Bacillales</taxon>
        <taxon>Bacillaceae</taxon>
        <taxon>Halalkalibacter</taxon>
    </lineage>
</organism>
<sequence>MIEFDNTNKQILSQACLTCKDEYFQPPINNMPKVGCCSYSPTFYLYEIAQMCRRDEQFFFQNILAHPTAEISPFSIKIHANTHPAYSQAVANNKQTLSKIEEDDLRLSYSTCQFFKKEEGCTLHPSFKNSVCRSFICLSIENSLTEKKKQTLLKWTKLIKNEEMTFQRVHEHELKQKDLTLLSNPIEVVHYFQQLQNLSTT</sequence>
<comment type="caution">
    <text evidence="1">The sequence shown here is derived from an EMBL/GenBank/DDBJ whole genome shotgun (WGS) entry which is preliminary data.</text>
</comment>
<proteinExistence type="predicted"/>
<reference evidence="1 2" key="1">
    <citation type="submission" date="2024-09" db="EMBL/GenBank/DDBJ databases">
        <authorList>
            <person name="Sun Q."/>
            <person name="Mori K."/>
        </authorList>
    </citation>
    <scope>NUCLEOTIDE SEQUENCE [LARGE SCALE GENOMIC DNA]</scope>
    <source>
        <strain evidence="1 2">NCAIM B.02610</strain>
    </source>
</reference>
<accession>A0ABV6KHR9</accession>
<evidence type="ECO:0000313" key="1">
    <source>
        <dbReference type="EMBL" id="MFC0472814.1"/>
    </source>
</evidence>
<keyword evidence="2" id="KW-1185">Reference proteome</keyword>
<dbReference type="EMBL" id="JBHLUX010000088">
    <property type="protein sequence ID" value="MFC0472814.1"/>
    <property type="molecule type" value="Genomic_DNA"/>
</dbReference>
<gene>
    <name evidence="1" type="ORF">ACFFHM_20585</name>
</gene>
<protein>
    <recommendedName>
        <fullName evidence="3">YkgJ family cysteine cluster protein</fullName>
    </recommendedName>
</protein>
<name>A0ABV6KHR9_9BACI</name>
<evidence type="ECO:0008006" key="3">
    <source>
        <dbReference type="Google" id="ProtNLM"/>
    </source>
</evidence>